<feature type="compositionally biased region" description="Polar residues" evidence="1">
    <location>
        <begin position="279"/>
        <end position="289"/>
    </location>
</feature>
<evidence type="ECO:0000259" key="2">
    <source>
        <dbReference type="Pfam" id="PF00855"/>
    </source>
</evidence>
<feature type="region of interest" description="Disordered" evidence="1">
    <location>
        <begin position="2378"/>
        <end position="2400"/>
    </location>
</feature>
<gene>
    <name evidence="3" type="ORF">RN001_004745</name>
</gene>
<feature type="compositionally biased region" description="Basic residues" evidence="1">
    <location>
        <begin position="295"/>
        <end position="306"/>
    </location>
</feature>
<feature type="region of interest" description="Disordered" evidence="1">
    <location>
        <begin position="352"/>
        <end position="486"/>
    </location>
</feature>
<feature type="domain" description="PWWP" evidence="2">
    <location>
        <begin position="12"/>
        <end position="104"/>
    </location>
</feature>
<feature type="region of interest" description="Disordered" evidence="1">
    <location>
        <begin position="2283"/>
        <end position="2307"/>
    </location>
</feature>
<feature type="compositionally biased region" description="Basic and acidic residues" evidence="1">
    <location>
        <begin position="357"/>
        <end position="381"/>
    </location>
</feature>
<sequence length="2400" mass="265925">MCEQTPVEYKDGDIVWVKLGSCWWPGEVQDTKKLSEETLATFKKPLIAAVKFFDEDYYEYIKSLDRIYSYNCSKKHEFIRKGLDLHRAKHDYMKKFPEDVSKAESKTNGNPNIIEDPMFAPEKKANIASLIFGSPKQKKTPKKPITSLRKSVGSKSANNSPKSTPTRIITHPRFLGRDDHEIRILVQSPDQQQPVVEEEKMLYKCASCGFSTERIDVSIIHHKSHIQGDYTTPLTSPKKNKRPYTKKNKKMKMTKSKTSSIIKDLDLIDKGIFFQNESSDNDTLGSSCETEPEAKRRKKKGKKKAATKKEEDKKPINVVDIRGDLLAEWDDESDSEKDLSLNATNVPLDLELANNEKLNHHEEEESAKVEPDPKKDDKSCFDFDEEEDNEIVGTSLGRKIPRVIPPPDRQKSTDSNETENDSPTSENNTDSTQDSTIPPQSINDDISIQDNSSQEQIDTGAEKSEDTSLPEQNETIIPKTNDIDVKKDCENKTEKVDKVDATDDLAFRDILEATAVPELPAIPHPLKFEQNFHDSKKIKFPDKVAENTTKPEVKEPEVTSKLINPKKRFVKSFEDFEQQIHNEQRKLLEMEQNEKIQASLKSKEDSDDIVIVNDDSTDADLEKPSIVEVSKLKTQLMYKLGSAEARSRLPKDRILTKRKRELESQVISPNSQVTDVCTPENLILNVIGPPSPQKMSELPEQLLESSESSDTGNNAQNDSLPAITKLEVDDTCDKGTNDNFTLSPVQTEVPDIIENQNICRSITDNSDEEKQFNFKRRFSAKISEINETKSIEVKETIQLSDSDQKLESTRVLEDRSTSDPVDMVKQEHLMEPQTEVSDMVSIQEAEHHLEPLLEENVTMAEEPFTENTIEENLIVEEHMDTSPVFEEQSTEVTKMDDVNSASATLDSSTVLEPNISFTCTNLDNENAEDLSALTTLATVSELSTNLDIHCTTPMEKSKIIEDNLTSCTDLKDKSNLNFVTMDDLAEGQVEISDSTISKAKSKPINLMSFSVDFQDSNEAANTSAQSENISTSVLMQHLEQGSQPDSIEMSLGKVFEGENDSINSSSRKMIKSDSTDSFDGSSYDVEDQIPSLLVRSSRQPHKKLKTKMVMEKSKPEYSSSSKLLEILTDVKTKPISSAETSQKSPILNTSSKEEKGHSFPKDTSPLIKALSKPKEEKLFNVLKESSPISKILPKNKDDKFLAVTKETPTKILSKAKDDKLYTITKESQISKSLPKFETKHSKFILKSSPNLKQFTPTSNKPNKPIILSEKIIKTLSEPSETVSVQKVTSKRNTQDVEDIDTFIIQKPPKKIMLQEEHEENLIKKNVAPKGKAKILQQTIIKPGGDIIQPIATTVDDGMFDINSMPIVLGDQILTTDGIENMPVVMSDTPESTTTKSQNDQRILLNKTVTTQPVVLKTYSSQKLGKSRIYQTTPTSTTKILKSNPAIISRPGKQDKYIILPSSGTPTTSKYTVGKKQNIAKRMTPVILPTPNVTQKIQTTTSSEPSGNKIMIVTNQQGQQSRVLLTPAQQKLFGYQPTSSKLVKSTLKGNILQKTNAKSTVLTTVSNVPPKVVNAQDTIISSNPSISTEPILMPIKTTTSLRNVKPLPTKGGKFQIQPQKVSVQDSLNTFKGQQKTIVIKNQQGQIVKKFQGTDDAFLEQQVAEQVQAIKASGSFSTINKIKPPLKRSYKKPEAQKNLKLITSASKVLKGETVPPLAPISPKRTDSILLPQTVLKTTESKVDATKIEQTQQKHLNQLIIQDALGNQTTIMEGQILALPSGETIDGQPQSYMLVTLDESGNLTPLNNEALLSLDPNLTLGGDLSNMVLQLDDGANKKPIDLNTSNKDSIEPIKIQESSQIAKEETVVETSKLENESLSTVEPQNVQTVTCSIGNDPNQQLIITGDPISTQKFIESLTEGNPDLANLLASAEGNILIQTDEQQILINTDSENQVLLPINSGVMESNESDSNPIFSTQPLKNQDILAAALADTDVFQQEQTVSPIHSKLGQAQLSPNSGLYQAGVSNVLETTLSLSSPIMTPLEVPSTNNKKIPDEEMDLLTTEVPKNVDLPITITDPNISQTVAQQQVVSLIASELSTNLDLPLTITEPVVAPLTSAELNSPSFGYPLSTLEESVAGVDVQKSYSGPISMPLLTEDPQETITDTIVEESEVPPEQIIEEREESITLQDTPNDRIQEDSPSPVEEEEVSTMKRDLFESSALTDSIIKDDAKSPSKGFLGTAIETEEGLCTLGGAMCSSLSEPPPDMFDLSLVGSHYVTDNEIKSSISSSIRSEGSPIHESTEGISPLQSTNELSESNDAFNKFESYEVENKIENNSMLNACHSSNSSSPVNVDENSCEIPVQPQIVTDLSSTSFECMEVDDFETNKRADSDFDTESDRKKIEFD</sequence>
<feature type="compositionally biased region" description="Basic and acidic residues" evidence="1">
    <location>
        <begin position="2379"/>
        <end position="2400"/>
    </location>
</feature>
<feature type="compositionally biased region" description="Low complexity" evidence="1">
    <location>
        <begin position="2283"/>
        <end position="2293"/>
    </location>
</feature>
<proteinExistence type="predicted"/>
<dbReference type="SUPFAM" id="SSF63748">
    <property type="entry name" value="Tudor/PWWP/MBT"/>
    <property type="match status" value="1"/>
</dbReference>
<dbReference type="Pfam" id="PF00855">
    <property type="entry name" value="PWWP"/>
    <property type="match status" value="1"/>
</dbReference>
<feature type="region of interest" description="Disordered" evidence="1">
    <location>
        <begin position="279"/>
        <end position="312"/>
    </location>
</feature>
<feature type="region of interest" description="Disordered" evidence="1">
    <location>
        <begin position="131"/>
        <end position="168"/>
    </location>
</feature>
<dbReference type="EMBL" id="JARPUR010000002">
    <property type="protein sequence ID" value="KAK4881426.1"/>
    <property type="molecule type" value="Genomic_DNA"/>
</dbReference>
<organism evidence="3 4">
    <name type="scientific">Aquatica leii</name>
    <dbReference type="NCBI Taxonomy" id="1421715"/>
    <lineage>
        <taxon>Eukaryota</taxon>
        <taxon>Metazoa</taxon>
        <taxon>Ecdysozoa</taxon>
        <taxon>Arthropoda</taxon>
        <taxon>Hexapoda</taxon>
        <taxon>Insecta</taxon>
        <taxon>Pterygota</taxon>
        <taxon>Neoptera</taxon>
        <taxon>Endopterygota</taxon>
        <taxon>Coleoptera</taxon>
        <taxon>Polyphaga</taxon>
        <taxon>Elateriformia</taxon>
        <taxon>Elateroidea</taxon>
        <taxon>Lampyridae</taxon>
        <taxon>Luciolinae</taxon>
        <taxon>Aquatica</taxon>
    </lineage>
</organism>
<feature type="compositionally biased region" description="Polar residues" evidence="1">
    <location>
        <begin position="421"/>
        <end position="457"/>
    </location>
</feature>
<feature type="region of interest" description="Disordered" evidence="1">
    <location>
        <begin position="688"/>
        <end position="719"/>
    </location>
</feature>
<accession>A0AAN7PF16</accession>
<keyword evidence="4" id="KW-1185">Reference proteome</keyword>
<comment type="caution">
    <text evidence="3">The sequence shown here is derived from an EMBL/GenBank/DDBJ whole genome shotgun (WGS) entry which is preliminary data.</text>
</comment>
<evidence type="ECO:0000313" key="3">
    <source>
        <dbReference type="EMBL" id="KAK4881426.1"/>
    </source>
</evidence>
<dbReference type="Proteomes" id="UP001353858">
    <property type="component" value="Unassembled WGS sequence"/>
</dbReference>
<feature type="compositionally biased region" description="Basic residues" evidence="1">
    <location>
        <begin position="238"/>
        <end position="255"/>
    </location>
</feature>
<feature type="compositionally biased region" description="Low complexity" evidence="1">
    <location>
        <begin position="696"/>
        <end position="709"/>
    </location>
</feature>
<dbReference type="InterPro" id="IPR000313">
    <property type="entry name" value="PWWP_dom"/>
</dbReference>
<feature type="region of interest" description="Disordered" evidence="1">
    <location>
        <begin position="1134"/>
        <end position="1166"/>
    </location>
</feature>
<dbReference type="Gene3D" id="2.30.30.140">
    <property type="match status" value="1"/>
</dbReference>
<dbReference type="CDD" id="cd05162">
    <property type="entry name" value="PWWP"/>
    <property type="match status" value="1"/>
</dbReference>
<reference evidence="4" key="1">
    <citation type="submission" date="2023-01" db="EMBL/GenBank/DDBJ databases">
        <title>Key to firefly adult light organ development and bioluminescence: homeobox transcription factors regulate luciferase expression and transportation to peroxisome.</title>
        <authorList>
            <person name="Fu X."/>
        </authorList>
    </citation>
    <scope>NUCLEOTIDE SEQUENCE [LARGE SCALE GENOMIC DNA]</scope>
</reference>
<feature type="compositionally biased region" description="Polar residues" evidence="1">
    <location>
        <begin position="1134"/>
        <end position="1150"/>
    </location>
</feature>
<evidence type="ECO:0000256" key="1">
    <source>
        <dbReference type="SAM" id="MobiDB-lite"/>
    </source>
</evidence>
<protein>
    <recommendedName>
        <fullName evidence="2">PWWP domain-containing protein</fullName>
    </recommendedName>
</protein>
<feature type="compositionally biased region" description="Polar residues" evidence="1">
    <location>
        <begin position="710"/>
        <end position="719"/>
    </location>
</feature>
<feature type="region of interest" description="Disordered" evidence="1">
    <location>
        <begin position="1058"/>
        <end position="1082"/>
    </location>
</feature>
<feature type="compositionally biased region" description="Polar residues" evidence="1">
    <location>
        <begin position="2298"/>
        <end position="2307"/>
    </location>
</feature>
<feature type="compositionally biased region" description="Basic and acidic residues" evidence="1">
    <location>
        <begin position="1151"/>
        <end position="1160"/>
    </location>
</feature>
<feature type="compositionally biased region" description="Polar residues" evidence="1">
    <location>
        <begin position="153"/>
        <end position="167"/>
    </location>
</feature>
<feature type="region of interest" description="Disordered" evidence="1">
    <location>
        <begin position="2177"/>
        <end position="2205"/>
    </location>
</feature>
<name>A0AAN7PF16_9COLE</name>
<evidence type="ECO:0000313" key="4">
    <source>
        <dbReference type="Proteomes" id="UP001353858"/>
    </source>
</evidence>
<feature type="region of interest" description="Disordered" evidence="1">
    <location>
        <begin position="230"/>
        <end position="256"/>
    </location>
</feature>